<dbReference type="InterPro" id="IPR043754">
    <property type="entry name" value="DUF5700"/>
</dbReference>
<dbReference type="EMBL" id="RAWI01000010">
    <property type="protein sequence ID" value="RKI16406.1"/>
    <property type="molecule type" value="Genomic_DNA"/>
</dbReference>
<organism evidence="1 2">
    <name type="scientific">Corallococcus praedator</name>
    <dbReference type="NCBI Taxonomy" id="2316724"/>
    <lineage>
        <taxon>Bacteria</taxon>
        <taxon>Pseudomonadati</taxon>
        <taxon>Myxococcota</taxon>
        <taxon>Myxococcia</taxon>
        <taxon>Myxococcales</taxon>
        <taxon>Cystobacterineae</taxon>
        <taxon>Myxococcaceae</taxon>
        <taxon>Corallococcus</taxon>
    </lineage>
</organism>
<accession>A0ABX9QR28</accession>
<evidence type="ECO:0008006" key="3">
    <source>
        <dbReference type="Google" id="ProtNLM"/>
    </source>
</evidence>
<evidence type="ECO:0000313" key="2">
    <source>
        <dbReference type="Proteomes" id="UP000278907"/>
    </source>
</evidence>
<evidence type="ECO:0000313" key="1">
    <source>
        <dbReference type="EMBL" id="RKI16406.1"/>
    </source>
</evidence>
<dbReference type="Proteomes" id="UP000278907">
    <property type="component" value="Unassembled WGS sequence"/>
</dbReference>
<proteinExistence type="predicted"/>
<comment type="caution">
    <text evidence="1">The sequence shown here is derived from an EMBL/GenBank/DDBJ whole genome shotgun (WGS) entry which is preliminary data.</text>
</comment>
<keyword evidence="2" id="KW-1185">Reference proteome</keyword>
<name>A0ABX9QR28_9BACT</name>
<sequence>MTSAHLLGATPAARLDIRWDTSEADAALAILEKGEAASPSDWKKLFRSKCFVRLEAREVALGKTLGTPRTVDLEAFRRHLTNPEVRSQRATFLRSLQEWKKTDLESLSRKVQRFLPTGSPQSFTLCPMIKPQDNSFVFDLGGKEPSIFLYLDPNLTQPQFEVMVAHESHHVGLGGHKRPDLLAKVETQSQQVQDACQWMGAFGEGFAMLAAAGGPDAHPHAVSKVEDRERWDRDIANFPQHFAELDAFFVSILEGRLKGDALRQQAARFYGPEQGPWYTVGYQMAVLVERHLGHARLLQCMEDPRLLPGAYEEATAKAGGTRPHWNAKLLERLAF</sequence>
<protein>
    <recommendedName>
        <fullName evidence="3">DUF2268 domain-containing protein</fullName>
    </recommendedName>
</protein>
<gene>
    <name evidence="1" type="ORF">D7Y13_02445</name>
</gene>
<reference evidence="1 2" key="1">
    <citation type="submission" date="2018-09" db="EMBL/GenBank/DDBJ databases">
        <authorList>
            <person name="Livingstone P.G."/>
            <person name="Whitworth D.E."/>
        </authorList>
    </citation>
    <scope>NUCLEOTIDE SEQUENCE [LARGE SCALE GENOMIC DNA]</scope>
    <source>
        <strain evidence="1 2">CA031B</strain>
    </source>
</reference>
<dbReference type="Pfam" id="PF18958">
    <property type="entry name" value="DUF5700"/>
    <property type="match status" value="1"/>
</dbReference>